<name>A0A317WG32_9EURO</name>
<keyword evidence="3" id="KW-1185">Reference proteome</keyword>
<comment type="caution">
    <text evidence="2">The sequence shown here is derived from an EMBL/GenBank/DDBJ whole genome shotgun (WGS) entry which is preliminary data.</text>
</comment>
<dbReference type="AlphaFoldDB" id="A0A317WG32"/>
<evidence type="ECO:0000313" key="3">
    <source>
        <dbReference type="Proteomes" id="UP000247233"/>
    </source>
</evidence>
<reference evidence="2 3" key="1">
    <citation type="submission" date="2016-12" db="EMBL/GenBank/DDBJ databases">
        <title>The genomes of Aspergillus section Nigri reveals drivers in fungal speciation.</title>
        <authorList>
            <consortium name="DOE Joint Genome Institute"/>
            <person name="Vesth T.C."/>
            <person name="Nybo J."/>
            <person name="Theobald S."/>
            <person name="Brandl J."/>
            <person name="Frisvad J.C."/>
            <person name="Nielsen K.F."/>
            <person name="Lyhne E.K."/>
            <person name="Kogle M.E."/>
            <person name="Kuo A."/>
            <person name="Riley R."/>
            <person name="Clum A."/>
            <person name="Nolan M."/>
            <person name="Lipzen A."/>
            <person name="Salamov A."/>
            <person name="Henrissat B."/>
            <person name="Wiebenga A."/>
            <person name="De Vries R.P."/>
            <person name="Grigoriev I.V."/>
            <person name="Mortensen U.H."/>
            <person name="Andersen M.R."/>
            <person name="Baker S.E."/>
        </authorList>
    </citation>
    <scope>NUCLEOTIDE SEQUENCE [LARGE SCALE GENOMIC DNA]</scope>
    <source>
        <strain evidence="2 3">CBS 117.55</strain>
    </source>
</reference>
<evidence type="ECO:0000313" key="2">
    <source>
        <dbReference type="EMBL" id="PWY84925.1"/>
    </source>
</evidence>
<sequence>MDSSPSDPRNNPADPLRLVTQLDSARKSNKGRMDGWAGGRHSCTGHRPLARSVQERRERRESRRLLCRASDTRTAVAQNTAEKAKSRRIRKCAHPLAIASITWDTVCLDVKRYEDLHRTPLGLGKEPRLLKCVGFSPIYPLATMKVCVCVSTQSLDSAMLGITLNQGAAGGGVDSNRPGRGMPACQDPRRGWHHGMGR</sequence>
<dbReference type="VEuPathDB" id="FungiDB:BO70DRAFT_230616"/>
<dbReference type="GeneID" id="37061024"/>
<dbReference type="RefSeq" id="XP_025400267.1">
    <property type="nucleotide sequence ID" value="XM_025538787.1"/>
</dbReference>
<feature type="region of interest" description="Disordered" evidence="1">
    <location>
        <begin position="24"/>
        <end position="62"/>
    </location>
</feature>
<feature type="region of interest" description="Disordered" evidence="1">
    <location>
        <begin position="170"/>
        <end position="198"/>
    </location>
</feature>
<proteinExistence type="predicted"/>
<evidence type="ECO:0000256" key="1">
    <source>
        <dbReference type="SAM" id="MobiDB-lite"/>
    </source>
</evidence>
<feature type="compositionally biased region" description="Basic and acidic residues" evidence="1">
    <location>
        <begin position="53"/>
        <end position="62"/>
    </location>
</feature>
<organism evidence="2 3">
    <name type="scientific">Aspergillus heteromorphus CBS 117.55</name>
    <dbReference type="NCBI Taxonomy" id="1448321"/>
    <lineage>
        <taxon>Eukaryota</taxon>
        <taxon>Fungi</taxon>
        <taxon>Dikarya</taxon>
        <taxon>Ascomycota</taxon>
        <taxon>Pezizomycotina</taxon>
        <taxon>Eurotiomycetes</taxon>
        <taxon>Eurotiomycetidae</taxon>
        <taxon>Eurotiales</taxon>
        <taxon>Aspergillaceae</taxon>
        <taxon>Aspergillus</taxon>
        <taxon>Aspergillus subgen. Circumdati</taxon>
    </lineage>
</organism>
<dbReference type="EMBL" id="MSFL01000009">
    <property type="protein sequence ID" value="PWY84925.1"/>
    <property type="molecule type" value="Genomic_DNA"/>
</dbReference>
<accession>A0A317WG32</accession>
<gene>
    <name evidence="2" type="ORF">BO70DRAFT_230616</name>
</gene>
<protein>
    <submittedName>
        <fullName evidence="2">Uncharacterized protein</fullName>
    </submittedName>
</protein>
<dbReference type="Proteomes" id="UP000247233">
    <property type="component" value="Unassembled WGS sequence"/>
</dbReference>